<dbReference type="KEGG" id="aad:TC41_0753"/>
<dbReference type="Pfam" id="PF03069">
    <property type="entry name" value="FmdA_AmdA"/>
    <property type="match status" value="2"/>
</dbReference>
<dbReference type="eggNOG" id="COG2421">
    <property type="taxonomic scope" value="Bacteria"/>
</dbReference>
<dbReference type="Gene3D" id="2.60.120.580">
    <property type="entry name" value="Acetamidase/Formamidase-like domains"/>
    <property type="match status" value="1"/>
</dbReference>
<evidence type="ECO:0000313" key="2">
    <source>
        <dbReference type="Proteomes" id="UP000000292"/>
    </source>
</evidence>
<organism evidence="1 2">
    <name type="scientific">Alicyclobacillus acidocaldarius (strain Tc-4-1)</name>
    <name type="common">Bacillus acidocaldarius</name>
    <dbReference type="NCBI Taxonomy" id="1048834"/>
    <lineage>
        <taxon>Bacteria</taxon>
        <taxon>Bacillati</taxon>
        <taxon>Bacillota</taxon>
        <taxon>Bacilli</taxon>
        <taxon>Bacillales</taxon>
        <taxon>Alicyclobacillaceae</taxon>
        <taxon>Alicyclobacillus</taxon>
    </lineage>
</organism>
<dbReference type="HOGENOM" id="CLU_032013_1_0_9"/>
<dbReference type="PANTHER" id="PTHR31891">
    <property type="entry name" value="FORMAMIDASE C869.04-RELATED"/>
    <property type="match status" value="1"/>
</dbReference>
<dbReference type="Gene3D" id="3.10.28.20">
    <property type="entry name" value="Acetamidase/Formamidase-like domains"/>
    <property type="match status" value="1"/>
</dbReference>
<dbReference type="InterPro" id="IPR004304">
    <property type="entry name" value="FmdA_AmdA"/>
</dbReference>
<name>F8IEJ7_ALIAT</name>
<dbReference type="STRING" id="1048834.TC41_0753"/>
<dbReference type="PANTHER" id="PTHR31891:SF1">
    <property type="entry name" value="FORMAMIDASE C869.04-RELATED"/>
    <property type="match status" value="1"/>
</dbReference>
<dbReference type="GO" id="GO:0016811">
    <property type="term" value="F:hydrolase activity, acting on carbon-nitrogen (but not peptide) bonds, in linear amides"/>
    <property type="evidence" value="ECO:0007669"/>
    <property type="project" value="InterPro"/>
</dbReference>
<evidence type="ECO:0000313" key="1">
    <source>
        <dbReference type="EMBL" id="AEJ42711.1"/>
    </source>
</evidence>
<accession>F8IEJ7</accession>
<proteinExistence type="predicted"/>
<dbReference type="PATRIC" id="fig|1048834.4.peg.710"/>
<dbReference type="Proteomes" id="UP000000292">
    <property type="component" value="Chromosome"/>
</dbReference>
<gene>
    <name evidence="1" type="ordered locus">TC41_0753</name>
</gene>
<reference evidence="1 2" key="1">
    <citation type="journal article" date="2011" name="J. Bacteriol.">
        <title>Complete Genome Sequence of Alicyclobacillus acidocaldarius Strain Tc-4-1.</title>
        <authorList>
            <person name="Chen Y."/>
            <person name="He Y."/>
            <person name="Zhang B."/>
            <person name="Yang J."/>
            <person name="Li W."/>
            <person name="Dong Z."/>
            <person name="Hu S."/>
        </authorList>
    </citation>
    <scope>NUCLEOTIDE SEQUENCE [LARGE SCALE GENOMIC DNA]</scope>
    <source>
        <strain evidence="1 2">Tc-4-1</strain>
    </source>
</reference>
<protein>
    <submittedName>
        <fullName evidence="1">Acetamidase/Formamidase</fullName>
    </submittedName>
</protein>
<dbReference type="Gene3D" id="2.40.10.120">
    <property type="match status" value="1"/>
</dbReference>
<sequence length="330" mass="34538">MPAGEFKAGVKDMHGREEIAFERRHVMSTAAYTLDSTHIVYSLAPYHPPALSVPEGAVVHIETCDCFENQIEREDQDFGTLDWSRINPATGPVYVEGAAPGDLLAVHILDIQLAKRGIMTTGPGLGVMGDQLSENAIRFAEIDQDQVVLPGGVRAPLRPMIGVIGVAPACGEVPCGTPGDHGGNMDCTRITAGAVLLLPVSAPGALFALGDLHAAMGDGEVGVSGVEIAGRVTVRLNVVRGASCPAPMVVSPDDVSVIASAATLDEAAELATKRAATWLSAAARLHLADAAMLLSAAGRLRICQIVDPLKTARMEIDRRLLEQLGVPLPV</sequence>
<dbReference type="AlphaFoldDB" id="F8IEJ7"/>
<reference evidence="2" key="2">
    <citation type="submission" date="2011-06" db="EMBL/GenBank/DDBJ databases">
        <title>The complete genome sequence of Alicyclobacillus acidocaldarius sp. Tc-4-1.</title>
        <authorList>
            <person name="Chen Y."/>
            <person name="He Y."/>
            <person name="Dong Z."/>
            <person name="Hu S."/>
        </authorList>
    </citation>
    <scope>NUCLEOTIDE SEQUENCE [LARGE SCALE GENOMIC DNA]</scope>
    <source>
        <strain evidence="2">Tc-4-1</strain>
    </source>
</reference>
<dbReference type="SUPFAM" id="SSF141130">
    <property type="entry name" value="Acetamidase/Formamidase-like"/>
    <property type="match status" value="1"/>
</dbReference>
<dbReference type="EMBL" id="CP002902">
    <property type="protein sequence ID" value="AEJ42711.1"/>
    <property type="molecule type" value="Genomic_DNA"/>
</dbReference>